<gene>
    <name evidence="11" type="ORF">Ga0061068_1032</name>
</gene>
<accession>A0A0K6ISP4</accession>
<comment type="similarity">
    <text evidence="8 9">Belongs to the TRAP transporter small permease family.</text>
</comment>
<evidence type="ECO:0000256" key="4">
    <source>
        <dbReference type="ARBA" id="ARBA00022519"/>
    </source>
</evidence>
<keyword evidence="6 9" id="KW-1133">Transmembrane helix</keyword>
<sequence length="162" mass="18576">MQTPEESTVAAAEAHAYSWEQIIVGLVMAVIVAITFANVVVRYFTAQSIAATEELSIALLPVLAFLGSVPAYLHDRHIRVTFFVERLPRRWRFFAARLDALVTVALYLFITWYAARLTYDQFRFEETSPALGVPQWWYTIWFPLLSFVIAARLALARFRGTR</sequence>
<dbReference type="InterPro" id="IPR007387">
    <property type="entry name" value="TRAP_DctQ"/>
</dbReference>
<organism evidence="11 12">
    <name type="scientific">Tepidiphilus thermophilus</name>
    <dbReference type="NCBI Taxonomy" id="876478"/>
    <lineage>
        <taxon>Bacteria</taxon>
        <taxon>Pseudomonadati</taxon>
        <taxon>Pseudomonadota</taxon>
        <taxon>Hydrogenophilia</taxon>
        <taxon>Hydrogenophilales</taxon>
        <taxon>Hydrogenophilaceae</taxon>
        <taxon>Tepidiphilus</taxon>
    </lineage>
</organism>
<evidence type="ECO:0000256" key="3">
    <source>
        <dbReference type="ARBA" id="ARBA00022475"/>
    </source>
</evidence>
<keyword evidence="7 9" id="KW-0472">Membrane</keyword>
<dbReference type="RefSeq" id="WP_055422987.1">
    <property type="nucleotide sequence ID" value="NZ_CYHH01000003.1"/>
</dbReference>
<dbReference type="PANTHER" id="PTHR35011">
    <property type="entry name" value="2,3-DIKETO-L-GULONATE TRAP TRANSPORTER SMALL PERMEASE PROTEIN YIAM"/>
    <property type="match status" value="1"/>
</dbReference>
<dbReference type="InterPro" id="IPR055348">
    <property type="entry name" value="DctQ"/>
</dbReference>
<feature type="transmembrane region" description="Helical" evidence="9">
    <location>
        <begin position="55"/>
        <end position="73"/>
    </location>
</feature>
<feature type="transmembrane region" description="Helical" evidence="9">
    <location>
        <begin position="135"/>
        <end position="155"/>
    </location>
</feature>
<dbReference type="Pfam" id="PF04290">
    <property type="entry name" value="DctQ"/>
    <property type="match status" value="1"/>
</dbReference>
<keyword evidence="2 9" id="KW-0813">Transport</keyword>
<name>A0A0K6ISP4_9PROT</name>
<feature type="domain" description="Tripartite ATP-independent periplasmic transporters DctQ component" evidence="10">
    <location>
        <begin position="31"/>
        <end position="158"/>
    </location>
</feature>
<evidence type="ECO:0000256" key="7">
    <source>
        <dbReference type="ARBA" id="ARBA00023136"/>
    </source>
</evidence>
<evidence type="ECO:0000256" key="6">
    <source>
        <dbReference type="ARBA" id="ARBA00022989"/>
    </source>
</evidence>
<evidence type="ECO:0000256" key="2">
    <source>
        <dbReference type="ARBA" id="ARBA00022448"/>
    </source>
</evidence>
<dbReference type="OrthoDB" id="6363908at2"/>
<reference evidence="12" key="1">
    <citation type="submission" date="2015-08" db="EMBL/GenBank/DDBJ databases">
        <authorList>
            <person name="Babu N.S."/>
            <person name="Beckwith C.J."/>
            <person name="Beseler K.G."/>
            <person name="Brison A."/>
            <person name="Carone J.V."/>
            <person name="Caskin T.P."/>
            <person name="Diamond M."/>
            <person name="Durham M.E."/>
            <person name="Foxe J.M."/>
            <person name="Go M."/>
            <person name="Henderson B.A."/>
            <person name="Jones I.B."/>
            <person name="McGettigan J.A."/>
            <person name="Micheletti S.J."/>
            <person name="Nasrallah M.E."/>
            <person name="Ortiz D."/>
            <person name="Piller C.R."/>
            <person name="Privatt S.R."/>
            <person name="Schneider S.L."/>
            <person name="Sharp S."/>
            <person name="Smith T.C."/>
            <person name="Stanton J.D."/>
            <person name="Ullery H.E."/>
            <person name="Wilson R.J."/>
            <person name="Serrano M.G."/>
            <person name="Buck G."/>
            <person name="Lee V."/>
            <person name="Wang Y."/>
            <person name="Carvalho R."/>
            <person name="Voegtly L."/>
            <person name="Shi R."/>
            <person name="Duckworth R."/>
            <person name="Johnson A."/>
            <person name="Loviza R."/>
            <person name="Walstead R."/>
            <person name="Shah Z."/>
            <person name="Kiflezghi M."/>
            <person name="Wade K."/>
            <person name="Ball S.L."/>
            <person name="Bradley K.W."/>
            <person name="Asai D.J."/>
            <person name="Bowman C.A."/>
            <person name="Russell D.A."/>
            <person name="Pope W.H."/>
            <person name="Jacobs-Sera D."/>
            <person name="Hendrix R.W."/>
            <person name="Hatfull G.F."/>
        </authorList>
    </citation>
    <scope>NUCLEOTIDE SEQUENCE [LARGE SCALE GENOMIC DNA]</scope>
    <source>
        <strain evidence="12">JCM 19170</strain>
    </source>
</reference>
<dbReference type="GO" id="GO:0022857">
    <property type="term" value="F:transmembrane transporter activity"/>
    <property type="evidence" value="ECO:0007669"/>
    <property type="project" value="UniProtKB-UniRule"/>
</dbReference>
<evidence type="ECO:0000313" key="12">
    <source>
        <dbReference type="Proteomes" id="UP000182108"/>
    </source>
</evidence>
<comment type="subunit">
    <text evidence="9">The complex comprises the extracytoplasmic solute receptor protein and the two transmembrane proteins.</text>
</comment>
<evidence type="ECO:0000256" key="5">
    <source>
        <dbReference type="ARBA" id="ARBA00022692"/>
    </source>
</evidence>
<dbReference type="GO" id="GO:0005886">
    <property type="term" value="C:plasma membrane"/>
    <property type="evidence" value="ECO:0007669"/>
    <property type="project" value="UniProtKB-SubCell"/>
</dbReference>
<keyword evidence="5 9" id="KW-0812">Transmembrane</keyword>
<proteinExistence type="inferred from homology"/>
<evidence type="ECO:0000313" key="11">
    <source>
        <dbReference type="EMBL" id="CUB06125.1"/>
    </source>
</evidence>
<comment type="function">
    <text evidence="9">Part of the tripartite ATP-independent periplasmic (TRAP) transport system.</text>
</comment>
<feature type="transmembrane region" description="Helical" evidence="9">
    <location>
        <begin position="22"/>
        <end position="43"/>
    </location>
</feature>
<keyword evidence="4 9" id="KW-0997">Cell inner membrane</keyword>
<keyword evidence="3" id="KW-1003">Cell membrane</keyword>
<dbReference type="Proteomes" id="UP000182108">
    <property type="component" value="Unassembled WGS sequence"/>
</dbReference>
<evidence type="ECO:0000256" key="8">
    <source>
        <dbReference type="ARBA" id="ARBA00038436"/>
    </source>
</evidence>
<feature type="transmembrane region" description="Helical" evidence="9">
    <location>
        <begin position="94"/>
        <end position="115"/>
    </location>
</feature>
<protein>
    <recommendedName>
        <fullName evidence="9">TRAP transporter small permease protein</fullName>
    </recommendedName>
</protein>
<keyword evidence="12" id="KW-1185">Reference proteome</keyword>
<evidence type="ECO:0000256" key="9">
    <source>
        <dbReference type="RuleBase" id="RU369079"/>
    </source>
</evidence>
<dbReference type="EMBL" id="CYHH01000003">
    <property type="protein sequence ID" value="CUB06125.1"/>
    <property type="molecule type" value="Genomic_DNA"/>
</dbReference>
<evidence type="ECO:0000256" key="1">
    <source>
        <dbReference type="ARBA" id="ARBA00004429"/>
    </source>
</evidence>
<comment type="subcellular location">
    <subcellularLocation>
        <location evidence="1 9">Cell inner membrane</location>
        <topology evidence="1 9">Multi-pass membrane protein</topology>
    </subcellularLocation>
</comment>
<dbReference type="AlphaFoldDB" id="A0A0K6ISP4"/>
<evidence type="ECO:0000259" key="10">
    <source>
        <dbReference type="Pfam" id="PF04290"/>
    </source>
</evidence>